<comment type="caution">
    <text evidence="3">The sequence shown here is derived from an EMBL/GenBank/DDBJ whole genome shotgun (WGS) entry which is preliminary data.</text>
</comment>
<comment type="similarity">
    <text evidence="1">Belongs to the bacterial solute-binding protein 8 family.</text>
</comment>
<reference evidence="3" key="1">
    <citation type="journal article" date="2021" name="PeerJ">
        <title>Extensive microbial diversity within the chicken gut microbiome revealed by metagenomics and culture.</title>
        <authorList>
            <person name="Gilroy R."/>
            <person name="Ravi A."/>
            <person name="Getino M."/>
            <person name="Pursley I."/>
            <person name="Horton D.L."/>
            <person name="Alikhan N.F."/>
            <person name="Baker D."/>
            <person name="Gharbi K."/>
            <person name="Hall N."/>
            <person name="Watson M."/>
            <person name="Adriaenssens E.M."/>
            <person name="Foster-Nyarko E."/>
            <person name="Jarju S."/>
            <person name="Secka A."/>
            <person name="Antonio M."/>
            <person name="Oren A."/>
            <person name="Chaudhuri R.R."/>
            <person name="La Ragione R."/>
            <person name="Hildebrand F."/>
            <person name="Pallen M.J."/>
        </authorList>
    </citation>
    <scope>NUCLEOTIDE SEQUENCE</scope>
    <source>
        <strain evidence="3">CHK169-2315</strain>
    </source>
</reference>
<dbReference type="AlphaFoldDB" id="A0A9D1PLJ7"/>
<evidence type="ECO:0000313" key="4">
    <source>
        <dbReference type="Proteomes" id="UP000823937"/>
    </source>
</evidence>
<dbReference type="EMBL" id="DXHX01000061">
    <property type="protein sequence ID" value="HIV74287.1"/>
    <property type="molecule type" value="Genomic_DNA"/>
</dbReference>
<evidence type="ECO:0000256" key="1">
    <source>
        <dbReference type="ARBA" id="ARBA00008814"/>
    </source>
</evidence>
<dbReference type="PANTHER" id="PTHR30535:SF34">
    <property type="entry name" value="MOLYBDATE-BINDING PROTEIN MOLA"/>
    <property type="match status" value="1"/>
</dbReference>
<dbReference type="SUPFAM" id="SSF53807">
    <property type="entry name" value="Helical backbone' metal receptor"/>
    <property type="match status" value="1"/>
</dbReference>
<evidence type="ECO:0000259" key="2">
    <source>
        <dbReference type="PROSITE" id="PS50983"/>
    </source>
</evidence>
<proteinExistence type="inferred from homology"/>
<name>A0A9D1PLJ7_9BACI</name>
<dbReference type="Proteomes" id="UP000823937">
    <property type="component" value="Unassembled WGS sequence"/>
</dbReference>
<reference evidence="3" key="2">
    <citation type="submission" date="2021-04" db="EMBL/GenBank/DDBJ databases">
        <authorList>
            <person name="Gilroy R."/>
        </authorList>
    </citation>
    <scope>NUCLEOTIDE SEQUENCE</scope>
    <source>
        <strain evidence="3">CHK169-2315</strain>
    </source>
</reference>
<dbReference type="Pfam" id="PF01497">
    <property type="entry name" value="Peripla_BP_2"/>
    <property type="match status" value="1"/>
</dbReference>
<organism evidence="3 4">
    <name type="scientific">Candidatus Pseudogracilibacillus intestinigallinarum</name>
    <dbReference type="NCBI Taxonomy" id="2838742"/>
    <lineage>
        <taxon>Bacteria</taxon>
        <taxon>Bacillati</taxon>
        <taxon>Bacillota</taxon>
        <taxon>Bacilli</taxon>
        <taxon>Bacillales</taxon>
        <taxon>Bacillaceae</taxon>
        <taxon>Pseudogracilibacillus</taxon>
    </lineage>
</organism>
<protein>
    <submittedName>
        <fullName evidence="3">ABC transporter substrate-binding protein</fullName>
    </submittedName>
</protein>
<dbReference type="InterPro" id="IPR050902">
    <property type="entry name" value="ABC_Transporter_SBP"/>
</dbReference>
<dbReference type="PANTHER" id="PTHR30535">
    <property type="entry name" value="VITAMIN B12-BINDING PROTEIN"/>
    <property type="match status" value="1"/>
</dbReference>
<dbReference type="Gene3D" id="3.40.50.1980">
    <property type="entry name" value="Nitrogenase molybdenum iron protein domain"/>
    <property type="match status" value="1"/>
</dbReference>
<evidence type="ECO:0000313" key="3">
    <source>
        <dbReference type="EMBL" id="HIV74287.1"/>
    </source>
</evidence>
<dbReference type="InterPro" id="IPR002491">
    <property type="entry name" value="ABC_transptr_periplasmic_BD"/>
</dbReference>
<accession>A0A9D1PLJ7</accession>
<sequence>ILSQFDTPILSFSPFVTVEKFQDAALTIGEAIGKKEIALEKVEKMNDEIEAIQEKVPEENAPSVLVLSEVGGDMGPFMLGPTNISYDLIQLAGATPATDSIDLERSGPAEMEQIIKMDPDYIVLLDFFGKGEESFSHLMEDSGWKTLTAVKEDKIMLEDAKYILNPNFENTKGLEKLVDFIYE</sequence>
<feature type="non-terminal residue" evidence="3">
    <location>
        <position position="1"/>
    </location>
</feature>
<dbReference type="PROSITE" id="PS50983">
    <property type="entry name" value="FE_B12_PBP"/>
    <property type="match status" value="1"/>
</dbReference>
<feature type="domain" description="Fe/B12 periplasmic-binding" evidence="2">
    <location>
        <begin position="1"/>
        <end position="183"/>
    </location>
</feature>
<gene>
    <name evidence="3" type="ORF">H9895_04310</name>
</gene>